<dbReference type="InterPro" id="IPR056797">
    <property type="entry name" value="FdhE_central"/>
</dbReference>
<dbReference type="RefSeq" id="WP_118176381.1">
    <property type="nucleotide sequence ID" value="NZ_JAQEAO010000012.1"/>
</dbReference>
<dbReference type="OrthoDB" id="9811074at2"/>
<gene>
    <name evidence="2" type="ORF">DW674_08640</name>
</gene>
<dbReference type="AlphaFoldDB" id="A0A414NVW5"/>
<organism evidence="2 3">
    <name type="scientific">Mitsuokella multacida</name>
    <dbReference type="NCBI Taxonomy" id="52226"/>
    <lineage>
        <taxon>Bacteria</taxon>
        <taxon>Bacillati</taxon>
        <taxon>Bacillota</taxon>
        <taxon>Negativicutes</taxon>
        <taxon>Selenomonadales</taxon>
        <taxon>Selenomonadaceae</taxon>
        <taxon>Mitsuokella</taxon>
    </lineage>
</organism>
<dbReference type="GO" id="GO:0005829">
    <property type="term" value="C:cytosol"/>
    <property type="evidence" value="ECO:0007669"/>
    <property type="project" value="TreeGrafter"/>
</dbReference>
<name>A0A414NVW5_9FIRM</name>
<accession>A0A414NVW5</accession>
<dbReference type="PANTHER" id="PTHR37689">
    <property type="entry name" value="PROTEIN FDHE"/>
    <property type="match status" value="1"/>
</dbReference>
<dbReference type="PANTHER" id="PTHR37689:SF1">
    <property type="entry name" value="PROTEIN FDHE"/>
    <property type="match status" value="1"/>
</dbReference>
<dbReference type="SUPFAM" id="SSF144020">
    <property type="entry name" value="FdhE-like"/>
    <property type="match status" value="1"/>
</dbReference>
<reference evidence="2 3" key="1">
    <citation type="submission" date="2018-08" db="EMBL/GenBank/DDBJ databases">
        <title>A genome reference for cultivated species of the human gut microbiota.</title>
        <authorList>
            <person name="Zou Y."/>
            <person name="Xue W."/>
            <person name="Luo G."/>
        </authorList>
    </citation>
    <scope>NUCLEOTIDE SEQUENCE [LARGE SCALE GENOMIC DNA]</scope>
    <source>
        <strain evidence="2 3">AM25-21AC</strain>
    </source>
</reference>
<dbReference type="GO" id="GO:0008199">
    <property type="term" value="F:ferric iron binding"/>
    <property type="evidence" value="ECO:0007669"/>
    <property type="project" value="TreeGrafter"/>
</dbReference>
<dbReference type="Gene3D" id="3.90.1670.10">
    <property type="entry name" value="FdhE-like domain"/>
    <property type="match status" value="1"/>
</dbReference>
<dbReference type="Pfam" id="PF24859">
    <property type="entry name" value="FdhE_central"/>
    <property type="match status" value="1"/>
</dbReference>
<dbReference type="InterPro" id="IPR006452">
    <property type="entry name" value="Formate_DH_accessory"/>
</dbReference>
<protein>
    <submittedName>
        <fullName evidence="2">Formate dehydrogenase accessory protein FdhE</fullName>
    </submittedName>
</protein>
<dbReference type="CDD" id="cd16341">
    <property type="entry name" value="FdhE"/>
    <property type="match status" value="1"/>
</dbReference>
<dbReference type="Proteomes" id="UP000283442">
    <property type="component" value="Unassembled WGS sequence"/>
</dbReference>
<dbReference type="GO" id="GO:0051604">
    <property type="term" value="P:protein maturation"/>
    <property type="evidence" value="ECO:0007669"/>
    <property type="project" value="TreeGrafter"/>
</dbReference>
<evidence type="ECO:0000313" key="2">
    <source>
        <dbReference type="EMBL" id="RHF51145.1"/>
    </source>
</evidence>
<dbReference type="InterPro" id="IPR024064">
    <property type="entry name" value="FdhE-like_sf"/>
</dbReference>
<evidence type="ECO:0000313" key="3">
    <source>
        <dbReference type="Proteomes" id="UP000283442"/>
    </source>
</evidence>
<comment type="caution">
    <text evidence="2">The sequence shown here is derived from an EMBL/GenBank/DDBJ whole genome shotgun (WGS) entry which is preliminary data.</text>
</comment>
<feature type="domain" description="FdhE central" evidence="1">
    <location>
        <begin position="175"/>
        <end position="212"/>
    </location>
</feature>
<proteinExistence type="predicted"/>
<dbReference type="EMBL" id="QRHE01000008">
    <property type="protein sequence ID" value="RHF51145.1"/>
    <property type="molecule type" value="Genomic_DNA"/>
</dbReference>
<sequence length="311" mass="34561">MELKHKEKEALWQTFFEQHAYLKETGGWHLSLERLLGEALTPVAFPPKESWQELTKDGLPLLQHEDLLPCVAAAAAGRLDGALSLVLGSQDIETPEEMHQSLTDLRAFAANQEAATALFTALLQQDDAAIRHLAAEHGLQETSLRLFGWAVIDALVPAEAKDAAVWEEAGWTRNYCPVCGRQPVMAVLRKEQHGRARFLVCDSCHTVWPYARVGCVYCGNQDLKKMKILEPEGEEAMRLDVCEECHAYLKTYQGCKQINQAAPDGPDECEEIYRHDWATLHLDLAGQEQGLVKRGSALLPAAPGPDEGEEK</sequence>
<evidence type="ECO:0000259" key="1">
    <source>
        <dbReference type="Pfam" id="PF24859"/>
    </source>
</evidence>